<accession>A0ABS3W0M2</accession>
<evidence type="ECO:0000313" key="3">
    <source>
        <dbReference type="Proteomes" id="UP000823521"/>
    </source>
</evidence>
<dbReference type="EMBL" id="WVUH01000459">
    <property type="protein sequence ID" value="MBO4210345.1"/>
    <property type="molecule type" value="Genomic_DNA"/>
</dbReference>
<dbReference type="Proteomes" id="UP000823521">
    <property type="component" value="Unassembled WGS sequence"/>
</dbReference>
<organism evidence="2 3">
    <name type="scientific">Micromonospora echinofusca</name>
    <dbReference type="NCBI Taxonomy" id="47858"/>
    <lineage>
        <taxon>Bacteria</taxon>
        <taxon>Bacillati</taxon>
        <taxon>Actinomycetota</taxon>
        <taxon>Actinomycetes</taxon>
        <taxon>Micromonosporales</taxon>
        <taxon>Micromonosporaceae</taxon>
        <taxon>Micromonospora</taxon>
    </lineage>
</organism>
<name>A0ABS3W0M2_MICEH</name>
<proteinExistence type="predicted"/>
<dbReference type="RefSeq" id="WP_208817438.1">
    <property type="nucleotide sequence ID" value="NZ_WVUH01000459.1"/>
</dbReference>
<feature type="region of interest" description="Disordered" evidence="1">
    <location>
        <begin position="59"/>
        <end position="95"/>
    </location>
</feature>
<sequence length="95" mass="10119">MSNSRTGYRLVRRAGDAAPVASTAQPLDSALAAFQEQVRAGGYGPYDGRRLMVVSDEEWSAVSGEPLSTPSGSAAAPTPPAPRWRNLFGRLRSSR</sequence>
<gene>
    <name evidence="2" type="ORF">GSF22_30780</name>
</gene>
<evidence type="ECO:0000313" key="2">
    <source>
        <dbReference type="EMBL" id="MBO4210345.1"/>
    </source>
</evidence>
<comment type="caution">
    <text evidence="2">The sequence shown here is derived from an EMBL/GenBank/DDBJ whole genome shotgun (WGS) entry which is preliminary data.</text>
</comment>
<protein>
    <submittedName>
        <fullName evidence="2">Uncharacterized protein</fullName>
    </submittedName>
</protein>
<evidence type="ECO:0000256" key="1">
    <source>
        <dbReference type="SAM" id="MobiDB-lite"/>
    </source>
</evidence>
<reference evidence="2 3" key="1">
    <citation type="submission" date="2019-12" db="EMBL/GenBank/DDBJ databases">
        <title>Whole genome sequencing of endophytic Actinobacterium Micromonospora sp. MPMI6T.</title>
        <authorList>
            <person name="Evv R."/>
            <person name="Podile A.R."/>
        </authorList>
    </citation>
    <scope>NUCLEOTIDE SEQUENCE [LARGE SCALE GENOMIC DNA]</scope>
    <source>
        <strain evidence="2 3">MPMI6</strain>
    </source>
</reference>
<keyword evidence="3" id="KW-1185">Reference proteome</keyword>
<feature type="compositionally biased region" description="Low complexity" evidence="1">
    <location>
        <begin position="66"/>
        <end position="76"/>
    </location>
</feature>